<name>A0A5B2VIN5_9BACT</name>
<dbReference type="RefSeq" id="WP_149839588.1">
    <property type="nucleotide sequence ID" value="NZ_VUOC01000004.1"/>
</dbReference>
<keyword evidence="1" id="KW-0732">Signal</keyword>
<reference evidence="2 3" key="2">
    <citation type="submission" date="2019-09" db="EMBL/GenBank/DDBJ databases">
        <authorList>
            <person name="Jin C."/>
        </authorList>
    </citation>
    <scope>NUCLEOTIDE SEQUENCE [LARGE SCALE GENOMIC DNA]</scope>
    <source>
        <strain evidence="2 3">BN140078</strain>
    </source>
</reference>
<reference evidence="2 3" key="1">
    <citation type="submission" date="2019-09" db="EMBL/GenBank/DDBJ databases">
        <title>Chitinophaga ginsengihumi sp. nov., isolated from soil of ginseng rhizosphere.</title>
        <authorList>
            <person name="Lee J."/>
        </authorList>
    </citation>
    <scope>NUCLEOTIDE SEQUENCE [LARGE SCALE GENOMIC DNA]</scope>
    <source>
        <strain evidence="2 3">BN140078</strain>
    </source>
</reference>
<gene>
    <name evidence="2" type="ORF">F0L74_19435</name>
</gene>
<proteinExistence type="predicted"/>
<dbReference type="EMBL" id="VUOC01000004">
    <property type="protein sequence ID" value="KAA2238406.1"/>
    <property type="molecule type" value="Genomic_DNA"/>
</dbReference>
<comment type="caution">
    <text evidence="2">The sequence shown here is derived from an EMBL/GenBank/DDBJ whole genome shotgun (WGS) entry which is preliminary data.</text>
</comment>
<organism evidence="2 3">
    <name type="scientific">Chitinophaga agrisoli</name>
    <dbReference type="NCBI Taxonomy" id="2607653"/>
    <lineage>
        <taxon>Bacteria</taxon>
        <taxon>Pseudomonadati</taxon>
        <taxon>Bacteroidota</taxon>
        <taxon>Chitinophagia</taxon>
        <taxon>Chitinophagales</taxon>
        <taxon>Chitinophagaceae</taxon>
        <taxon>Chitinophaga</taxon>
    </lineage>
</organism>
<protein>
    <submittedName>
        <fullName evidence="2">SH3 domain-containing protein</fullName>
    </submittedName>
</protein>
<dbReference type="AlphaFoldDB" id="A0A5B2VIN5"/>
<feature type="signal peptide" evidence="1">
    <location>
        <begin position="1"/>
        <end position="18"/>
    </location>
</feature>
<evidence type="ECO:0000313" key="3">
    <source>
        <dbReference type="Proteomes" id="UP000324611"/>
    </source>
</evidence>
<feature type="chain" id="PRO_5023035871" evidence="1">
    <location>
        <begin position="19"/>
        <end position="297"/>
    </location>
</feature>
<accession>A0A5B2VIN5</accession>
<evidence type="ECO:0000313" key="2">
    <source>
        <dbReference type="EMBL" id="KAA2238406.1"/>
    </source>
</evidence>
<evidence type="ECO:0000256" key="1">
    <source>
        <dbReference type="SAM" id="SignalP"/>
    </source>
</evidence>
<dbReference type="Proteomes" id="UP000324611">
    <property type="component" value="Unassembled WGS sequence"/>
</dbReference>
<sequence>MKQLLLFLFTLAVNIVHAQEQPNFPDMRSWMIYAGDTTERYIFADTAFVRASPGIKGAPADTLFAGDNVRITAITAKPLTIRGINGPWLKIDYSKNGEQKNGYIWQGLLSCAPLRRGDTKFIYGIERRADSLHLEGTNTDTIRRFMVGLKVVQQGGILARASFITPDDESANSSFGKVMSGMGLSNVQNVVVLSFSGEACGIPTYDYYFAWTNPGHLLPLPGKVNIADAGVFYQSETFTFPNEKNGKPDMILWNMTTEEATDKVDKNGENIMKTTEKKSAAYTWDGVNGKIAKSGQR</sequence>
<keyword evidence="3" id="KW-1185">Reference proteome</keyword>